<keyword evidence="2" id="KW-0732">Signal</keyword>
<dbReference type="Proteomes" id="UP001203410">
    <property type="component" value="Unassembled WGS sequence"/>
</dbReference>
<dbReference type="RefSeq" id="WP_249903645.1">
    <property type="nucleotide sequence ID" value="NZ_JAMGBA010000001.1"/>
</dbReference>
<dbReference type="Pfam" id="PF19577">
    <property type="entry name" value="DcaP"/>
    <property type="match status" value="1"/>
</dbReference>
<reference evidence="3 4" key="1">
    <citation type="submission" date="2022-05" db="EMBL/GenBank/DDBJ databases">
        <authorList>
            <person name="Jo J.-H."/>
            <person name="Im W.-T."/>
        </authorList>
    </citation>
    <scope>NUCLEOTIDE SEQUENCE [LARGE SCALE GENOMIC DNA]</scope>
    <source>
        <strain evidence="3 4">NSE70-1</strain>
    </source>
</reference>
<evidence type="ECO:0000313" key="3">
    <source>
        <dbReference type="EMBL" id="MCL6698301.1"/>
    </source>
</evidence>
<evidence type="ECO:0000256" key="2">
    <source>
        <dbReference type="SAM" id="SignalP"/>
    </source>
</evidence>
<feature type="chain" id="PRO_5046824239" evidence="2">
    <location>
        <begin position="20"/>
        <end position="484"/>
    </location>
</feature>
<feature type="compositionally biased region" description="Low complexity" evidence="1">
    <location>
        <begin position="38"/>
        <end position="56"/>
    </location>
</feature>
<dbReference type="InterPro" id="IPR045748">
    <property type="entry name" value="DcaP"/>
</dbReference>
<feature type="region of interest" description="Disordered" evidence="1">
    <location>
        <begin position="23"/>
        <end position="57"/>
    </location>
</feature>
<accession>A0ABT0RTQ3</accession>
<gene>
    <name evidence="3" type="ORF">LZ496_05835</name>
</gene>
<feature type="signal peptide" evidence="2">
    <location>
        <begin position="1"/>
        <end position="19"/>
    </location>
</feature>
<keyword evidence="4" id="KW-1185">Reference proteome</keyword>
<sequence>MRKALLACTAILVATPAWAADEATAQKPESSQSGPELATGAASAATAAQANPAPGSAEERDMLLQEIRSLRDRVGALENRASQVQYSPEMPQRHKLAGEHNFELYGFLQLDAIQDFKRVNPDWDATLRPSRIPTTEGEFGSDGQTLFSVRQSRLGAKANGMLAGKPYEAKFEFDLFGTGVDAGQTTFRVRHMYGSWGPILVGQTNTTWMDADLFPNVVDYWGPPGMVFVRNPQIRFTFLNSNGWKAAVALENPSDDIDPGAIRLIDPELGSNIRNDEELPDLTAMVRYGGDWGHVQLGGILRKVGFDTVGTEDNEPEGSETGWGVSLSGSAKLSLATFRLGIVHGRGIATYMNDGGMDLAPSAALGVVPPIEPPDPDFLATLLSATAVKLTGISAYVDLQWTKQLSSALGYSFTKVDNTNFQEGSAFHKGSYASGNLLWMPADRILAGVELMWGKREDNDGDDGTDLRLQTTFKFNFSSKDIWD</sequence>
<dbReference type="EMBL" id="JAMGBA010000001">
    <property type="protein sequence ID" value="MCL6698301.1"/>
    <property type="molecule type" value="Genomic_DNA"/>
</dbReference>
<comment type="caution">
    <text evidence="3">The sequence shown here is derived from an EMBL/GenBank/DDBJ whole genome shotgun (WGS) entry which is preliminary data.</text>
</comment>
<evidence type="ECO:0000313" key="4">
    <source>
        <dbReference type="Proteomes" id="UP001203410"/>
    </source>
</evidence>
<proteinExistence type="predicted"/>
<protein>
    <submittedName>
        <fullName evidence="3">Porin</fullName>
    </submittedName>
</protein>
<dbReference type="SUPFAM" id="SSF56935">
    <property type="entry name" value="Porins"/>
    <property type="match status" value="1"/>
</dbReference>
<name>A0ABT0RTQ3_9SPHN</name>
<evidence type="ECO:0000256" key="1">
    <source>
        <dbReference type="SAM" id="MobiDB-lite"/>
    </source>
</evidence>
<organism evidence="3 4">
    <name type="scientific">Sphingomonas caseinilyticus</name>
    <dbReference type="NCBI Taxonomy" id="2908205"/>
    <lineage>
        <taxon>Bacteria</taxon>
        <taxon>Pseudomonadati</taxon>
        <taxon>Pseudomonadota</taxon>
        <taxon>Alphaproteobacteria</taxon>
        <taxon>Sphingomonadales</taxon>
        <taxon>Sphingomonadaceae</taxon>
        <taxon>Sphingomonas</taxon>
    </lineage>
</organism>